<evidence type="ECO:0000256" key="6">
    <source>
        <dbReference type="SAM" id="Phobius"/>
    </source>
</evidence>
<accession>A0A0L7R6Z6</accession>
<dbReference type="InterPro" id="IPR018499">
    <property type="entry name" value="Tetraspanin/Peripherin"/>
</dbReference>
<feature type="compositionally biased region" description="Polar residues" evidence="5">
    <location>
        <begin position="614"/>
        <end position="626"/>
    </location>
</feature>
<dbReference type="InterPro" id="IPR008952">
    <property type="entry name" value="Tetraspanin_EC2_sf"/>
</dbReference>
<evidence type="ECO:0000256" key="3">
    <source>
        <dbReference type="ARBA" id="ARBA00022989"/>
    </source>
</evidence>
<feature type="compositionally biased region" description="Pro residues" evidence="5">
    <location>
        <begin position="600"/>
        <end position="612"/>
    </location>
</feature>
<name>A0A0L7R6Z6_9HYME</name>
<keyword evidence="2 6" id="KW-0812">Transmembrane</keyword>
<dbReference type="Proteomes" id="UP000053825">
    <property type="component" value="Unassembled WGS sequence"/>
</dbReference>
<dbReference type="STRING" id="597456.A0A0L7R6Z6"/>
<evidence type="ECO:0000313" key="7">
    <source>
        <dbReference type="EMBL" id="KOC66657.1"/>
    </source>
</evidence>
<feature type="region of interest" description="Disordered" evidence="5">
    <location>
        <begin position="488"/>
        <end position="517"/>
    </location>
</feature>
<keyword evidence="7" id="KW-0675">Receptor</keyword>
<feature type="compositionally biased region" description="Acidic residues" evidence="5">
    <location>
        <begin position="168"/>
        <end position="177"/>
    </location>
</feature>
<feature type="transmembrane region" description="Helical" evidence="6">
    <location>
        <begin position="71"/>
        <end position="95"/>
    </location>
</feature>
<dbReference type="AlphaFoldDB" id="A0A0L7R6Z6"/>
<evidence type="ECO:0000256" key="1">
    <source>
        <dbReference type="ARBA" id="ARBA00004141"/>
    </source>
</evidence>
<gene>
    <name evidence="7" type="ORF">WH47_00866</name>
</gene>
<reference evidence="7 8" key="1">
    <citation type="submission" date="2015-07" db="EMBL/GenBank/DDBJ databases">
        <title>The genome of Habropoda laboriosa.</title>
        <authorList>
            <person name="Pan H."/>
            <person name="Kapheim K."/>
        </authorList>
    </citation>
    <scope>NUCLEOTIDE SEQUENCE [LARGE SCALE GENOMIC DNA]</scope>
    <source>
        <strain evidence="7">0110345459</strain>
    </source>
</reference>
<dbReference type="Pfam" id="PF00335">
    <property type="entry name" value="Tetraspanin"/>
    <property type="match status" value="1"/>
</dbReference>
<proteinExistence type="predicted"/>
<evidence type="ECO:0000256" key="4">
    <source>
        <dbReference type="ARBA" id="ARBA00023136"/>
    </source>
</evidence>
<evidence type="ECO:0000256" key="5">
    <source>
        <dbReference type="SAM" id="MobiDB-lite"/>
    </source>
</evidence>
<feature type="compositionally biased region" description="Polar residues" evidence="5">
    <location>
        <begin position="639"/>
        <end position="649"/>
    </location>
</feature>
<feature type="region of interest" description="Disordered" evidence="5">
    <location>
        <begin position="596"/>
        <end position="681"/>
    </location>
</feature>
<dbReference type="EMBL" id="KQ414643">
    <property type="protein sequence ID" value="KOC66657.1"/>
    <property type="molecule type" value="Genomic_DNA"/>
</dbReference>
<comment type="subcellular location">
    <subcellularLocation>
        <location evidence="1">Membrane</location>
        <topology evidence="1">Multi-pass membrane protein</topology>
    </subcellularLocation>
</comment>
<organism evidence="7 8">
    <name type="scientific">Habropoda laboriosa</name>
    <dbReference type="NCBI Taxonomy" id="597456"/>
    <lineage>
        <taxon>Eukaryota</taxon>
        <taxon>Metazoa</taxon>
        <taxon>Ecdysozoa</taxon>
        <taxon>Arthropoda</taxon>
        <taxon>Hexapoda</taxon>
        <taxon>Insecta</taxon>
        <taxon>Pterygota</taxon>
        <taxon>Neoptera</taxon>
        <taxon>Endopterygota</taxon>
        <taxon>Hymenoptera</taxon>
        <taxon>Apocrita</taxon>
        <taxon>Aculeata</taxon>
        <taxon>Apoidea</taxon>
        <taxon>Anthophila</taxon>
        <taxon>Apidae</taxon>
        <taxon>Habropoda</taxon>
    </lineage>
</organism>
<keyword evidence="3 6" id="KW-1133">Transmembrane helix</keyword>
<evidence type="ECO:0000313" key="8">
    <source>
        <dbReference type="Proteomes" id="UP000053825"/>
    </source>
</evidence>
<feature type="compositionally biased region" description="Low complexity" evidence="5">
    <location>
        <begin position="503"/>
        <end position="514"/>
    </location>
</feature>
<keyword evidence="8" id="KW-1185">Reference proteome</keyword>
<keyword evidence="4 6" id="KW-0472">Membrane</keyword>
<sequence length="697" mass="79787">MMYGLTSRSRRAGDGHAWTAVIICAALCCSPAYIIGIKCWLYLKLESNRSDPVDRSKIDNTMDPHDVNRFLFFHVLACLLSGFTVAILNATYLVLLSGFQQKSRDGLIEAIEKYGSDIVVKTRLDAVQTELECCGDNSYEDWFRVPWLKISIEGPEDTENGPRLEEQSVTEEQEEESSTPVDVPFSCCSNDIPKPCVHHDILSPSTVYNYDPKHLTIATTGCRSKIISRGEVIRTFLAGYLALLSVYQVILSFMSRLLQTAHSNEFYIGPEKSRYHVWIFFKLKDFDESEQSRSRNERSKQKLLSSSLKSSDEEEIDTELRKNRKNSVKVLRKIRSKISSVKSKSLPAIRPTFFSNKFRGKKRNARRSRDEIDEDDEEKLEEERELLSNRVTKSEIVARKERHSVVTLLSENSSTMKLPPPPPPPPPFVVTLDVESEREEVPIDIKPSVSSKIEINDTNVLNRNVFANQHSGRRVKVLEKFVQIGKSNLNRDTQRRESGGADSSRNSSRSNFSTRRIRTELSSTDVYNRFRGTLQHTLARRDAIRSRRDSIKVYSPKIHKSLDVRKDNVLARLRCNDVPPSYRLLADFRLQKRPILQTHPIPPPPPPPPPPNVWTKNSARNKGTKTLSRERQCSICNRPVQQSPSTSRGSAVVETREDTRTFRTSVSRRKAAFSAHRDRSREDYVCWNRSSESVQRR</sequence>
<dbReference type="GO" id="GO:0016020">
    <property type="term" value="C:membrane"/>
    <property type="evidence" value="ECO:0007669"/>
    <property type="project" value="UniProtKB-SubCell"/>
</dbReference>
<protein>
    <submittedName>
        <fullName evidence="7">Photoreceptor outer segment membrane glycoprotein 2</fullName>
    </submittedName>
</protein>
<feature type="region of interest" description="Disordered" evidence="5">
    <location>
        <begin position="153"/>
        <end position="182"/>
    </location>
</feature>
<evidence type="ECO:0000256" key="2">
    <source>
        <dbReference type="ARBA" id="ARBA00022692"/>
    </source>
</evidence>
<dbReference type="SUPFAM" id="SSF48652">
    <property type="entry name" value="Tetraspanin"/>
    <property type="match status" value="1"/>
</dbReference>
<dbReference type="Gene3D" id="1.10.1450.10">
    <property type="entry name" value="Tetraspanin"/>
    <property type="match status" value="1"/>
</dbReference>
<feature type="transmembrane region" description="Helical" evidence="6">
    <location>
        <begin position="20"/>
        <end position="43"/>
    </location>
</feature>